<dbReference type="EMBL" id="MT144699">
    <property type="protein sequence ID" value="QJH97738.1"/>
    <property type="molecule type" value="Genomic_DNA"/>
</dbReference>
<dbReference type="EMBL" id="MT142461">
    <property type="protein sequence ID" value="QJA81481.1"/>
    <property type="molecule type" value="Genomic_DNA"/>
</dbReference>
<accession>A0A6H1ZHV3</accession>
<dbReference type="EMBL" id="MT144028">
    <property type="protein sequence ID" value="QJA47011.1"/>
    <property type="molecule type" value="Genomic_DNA"/>
</dbReference>
<evidence type="ECO:0000313" key="4">
    <source>
        <dbReference type="EMBL" id="QJH97738.1"/>
    </source>
</evidence>
<organism evidence="2">
    <name type="scientific">viral metagenome</name>
    <dbReference type="NCBI Taxonomy" id="1070528"/>
    <lineage>
        <taxon>unclassified sequences</taxon>
        <taxon>metagenomes</taxon>
        <taxon>organismal metagenomes</taxon>
    </lineage>
</organism>
<name>A0A6H1ZHV3_9ZZZZ</name>
<proteinExistence type="predicted"/>
<protein>
    <submittedName>
        <fullName evidence="2">Uncharacterized protein</fullName>
    </submittedName>
</protein>
<dbReference type="AlphaFoldDB" id="A0A6H1ZHV3"/>
<gene>
    <name evidence="3" type="ORF">MM415A00527_0006</name>
    <name evidence="2" type="ORF">TM448A00586_0017</name>
    <name evidence="4" type="ORF">TM448B01076_0012</name>
</gene>
<evidence type="ECO:0000256" key="1">
    <source>
        <dbReference type="SAM" id="MobiDB-lite"/>
    </source>
</evidence>
<feature type="region of interest" description="Disordered" evidence="1">
    <location>
        <begin position="28"/>
        <end position="60"/>
    </location>
</feature>
<evidence type="ECO:0000313" key="2">
    <source>
        <dbReference type="EMBL" id="QJA47011.1"/>
    </source>
</evidence>
<sequence>MSIDTVEREFNLAQLIMITEIQNITAEHNERQMKKKARGGKRRNRGRTKDEINRTGFNLL</sequence>
<feature type="compositionally biased region" description="Basic residues" evidence="1">
    <location>
        <begin position="33"/>
        <end position="46"/>
    </location>
</feature>
<evidence type="ECO:0000313" key="3">
    <source>
        <dbReference type="EMBL" id="QJA81481.1"/>
    </source>
</evidence>
<reference evidence="2" key="1">
    <citation type="submission" date="2020-03" db="EMBL/GenBank/DDBJ databases">
        <title>The deep terrestrial virosphere.</title>
        <authorList>
            <person name="Holmfeldt K."/>
            <person name="Nilsson E."/>
            <person name="Simone D."/>
            <person name="Lopez-Fernandez M."/>
            <person name="Wu X."/>
            <person name="de Brujin I."/>
            <person name="Lundin D."/>
            <person name="Andersson A."/>
            <person name="Bertilsson S."/>
            <person name="Dopson M."/>
        </authorList>
    </citation>
    <scope>NUCLEOTIDE SEQUENCE</scope>
    <source>
        <strain evidence="3">MM415A00527</strain>
        <strain evidence="2">TM448A00586</strain>
        <strain evidence="4">TM448B01076</strain>
    </source>
</reference>